<dbReference type="EMBL" id="UFYI01000007">
    <property type="protein sequence ID" value="STD18284.1"/>
    <property type="molecule type" value="Genomic_DNA"/>
</dbReference>
<name>A0A376F1Y2_ENTAS</name>
<evidence type="ECO:0000313" key="1">
    <source>
        <dbReference type="EMBL" id="STD18284.1"/>
    </source>
</evidence>
<dbReference type="Proteomes" id="UP000255163">
    <property type="component" value="Unassembled WGS sequence"/>
</dbReference>
<dbReference type="AlphaFoldDB" id="A0A376F1Y2"/>
<accession>A0A376F1Y2</accession>
<protein>
    <submittedName>
        <fullName evidence="1">Uncharacterized protein</fullName>
    </submittedName>
</protein>
<sequence length="45" mass="4895">MPHPWFGEEADAEEMVGSADAQARIITLSADGTFPFKLGKFALQL</sequence>
<reference evidence="1 2" key="1">
    <citation type="submission" date="2018-06" db="EMBL/GenBank/DDBJ databases">
        <authorList>
            <consortium name="Pathogen Informatics"/>
            <person name="Doyle S."/>
        </authorList>
    </citation>
    <scope>NUCLEOTIDE SEQUENCE [LARGE SCALE GENOMIC DNA]</scope>
    <source>
        <strain evidence="1 2">NCTC12123</strain>
    </source>
</reference>
<organism evidence="1 2">
    <name type="scientific">Enterobacter asburiae</name>
    <dbReference type="NCBI Taxonomy" id="61645"/>
    <lineage>
        <taxon>Bacteria</taxon>
        <taxon>Pseudomonadati</taxon>
        <taxon>Pseudomonadota</taxon>
        <taxon>Gammaproteobacteria</taxon>
        <taxon>Enterobacterales</taxon>
        <taxon>Enterobacteriaceae</taxon>
        <taxon>Enterobacter</taxon>
        <taxon>Enterobacter cloacae complex</taxon>
    </lineage>
</organism>
<gene>
    <name evidence="1" type="ORF">NCTC12123_00451</name>
</gene>
<evidence type="ECO:0000313" key="2">
    <source>
        <dbReference type="Proteomes" id="UP000255163"/>
    </source>
</evidence>
<proteinExistence type="predicted"/>